<dbReference type="GO" id="GO:0051256">
    <property type="term" value="P:mitotic spindle midzone assembly"/>
    <property type="evidence" value="ECO:0007669"/>
    <property type="project" value="TreeGrafter"/>
</dbReference>
<reference evidence="3 4" key="1">
    <citation type="submission" date="2022-12" db="EMBL/GenBank/DDBJ databases">
        <title>Chromosome-level genome assembly of true bugs.</title>
        <authorList>
            <person name="Ma L."/>
            <person name="Li H."/>
        </authorList>
    </citation>
    <scope>NUCLEOTIDE SEQUENCE [LARGE SCALE GENOMIC DNA]</scope>
    <source>
        <strain evidence="3">Lab_2022b</strain>
    </source>
</reference>
<dbReference type="GO" id="GO:0008017">
    <property type="term" value="F:microtubule binding"/>
    <property type="evidence" value="ECO:0007669"/>
    <property type="project" value="InterPro"/>
</dbReference>
<evidence type="ECO:0000256" key="1">
    <source>
        <dbReference type="SAM" id="Coils"/>
    </source>
</evidence>
<sequence length="578" mass="67840">MDTDRENLFLNETSELTKTYSRKISELYQRMYGFNHDKSLKIYSYFANHLKDFYEDLLSSCQTKMDEFEKEAEEKYLEYERLLKELNMSSDISIDGSEPLNAIIEKLNGLLSGLLVIKNERVSRYKELLEKETRLCNILGEMPFPTVPSTPSEQQLSTLQRNLENLETEKLNRIQTLKNLKESIVCLIKEIEFEDSLPFHNDIINSTEETFNLNTEYIERVKKFEAELKTEKQTAIKNIEYLKEKLNKLWYRIKMDDNYRSTFLMKINGVGKSYQNLLKSELERCEVIKRANIEPVIKSVRLEIQEMWDKLTYTQEQRMSFIAYISDSFSDELLTLHELELQKLQAYYEENRHIYELAEKRESLWKRMLHLDNVANDKNRFKNRGGQLLKEEKERKILENSLPKTDSQLRQYLLQYEMDSGKTFLWHGEDLLRKITDDWENRQAGKESKKLTKKKENNVASSGANHENVPPSGSKRKCEATSTENIPHWLAKRIPNPNSARLMNDHLVPNDAGNAAEPPNSYHLFKEELNENNIASCNKRNAFKELNTPGKSAHSSPVKCRTPRTPGSRRGNVRRCLQ</sequence>
<comment type="caution">
    <text evidence="3">The sequence shown here is derived from an EMBL/GenBank/DDBJ whole genome shotgun (WGS) entry which is preliminary data.</text>
</comment>
<dbReference type="InterPro" id="IPR007145">
    <property type="entry name" value="MAP65_Ase1_PRC1"/>
</dbReference>
<keyword evidence="1" id="KW-0175">Coiled coil</keyword>
<feature type="coiled-coil region" evidence="1">
    <location>
        <begin position="214"/>
        <end position="245"/>
    </location>
</feature>
<dbReference type="Proteomes" id="UP001461498">
    <property type="component" value="Unassembled WGS sequence"/>
</dbReference>
<feature type="region of interest" description="Disordered" evidence="2">
    <location>
        <begin position="546"/>
        <end position="578"/>
    </location>
</feature>
<evidence type="ECO:0000313" key="4">
    <source>
        <dbReference type="Proteomes" id="UP001461498"/>
    </source>
</evidence>
<proteinExistence type="predicted"/>
<dbReference type="AlphaFoldDB" id="A0AAW1DJP8"/>
<protein>
    <recommendedName>
        <fullName evidence="5">Protein regulator of cytokinesis 1</fullName>
    </recommendedName>
</protein>
<evidence type="ECO:0000256" key="2">
    <source>
        <dbReference type="SAM" id="MobiDB-lite"/>
    </source>
</evidence>
<keyword evidence="4" id="KW-1185">Reference proteome</keyword>
<feature type="coiled-coil region" evidence="1">
    <location>
        <begin position="156"/>
        <end position="183"/>
    </location>
</feature>
<evidence type="ECO:0000313" key="3">
    <source>
        <dbReference type="EMBL" id="KAK9511266.1"/>
    </source>
</evidence>
<dbReference type="EMBL" id="JAPXFL010000002">
    <property type="protein sequence ID" value="KAK9511266.1"/>
    <property type="molecule type" value="Genomic_DNA"/>
</dbReference>
<dbReference type="GO" id="GO:1990023">
    <property type="term" value="C:mitotic spindle midzone"/>
    <property type="evidence" value="ECO:0007669"/>
    <property type="project" value="TreeGrafter"/>
</dbReference>
<gene>
    <name evidence="3" type="ORF">O3M35_005853</name>
</gene>
<feature type="compositionally biased region" description="Basic and acidic residues" evidence="2">
    <location>
        <begin position="443"/>
        <end position="457"/>
    </location>
</feature>
<feature type="coiled-coil region" evidence="1">
    <location>
        <begin position="51"/>
        <end position="89"/>
    </location>
</feature>
<organism evidence="3 4">
    <name type="scientific">Rhynocoris fuscipes</name>
    <dbReference type="NCBI Taxonomy" id="488301"/>
    <lineage>
        <taxon>Eukaryota</taxon>
        <taxon>Metazoa</taxon>
        <taxon>Ecdysozoa</taxon>
        <taxon>Arthropoda</taxon>
        <taxon>Hexapoda</taxon>
        <taxon>Insecta</taxon>
        <taxon>Pterygota</taxon>
        <taxon>Neoptera</taxon>
        <taxon>Paraneoptera</taxon>
        <taxon>Hemiptera</taxon>
        <taxon>Heteroptera</taxon>
        <taxon>Panheteroptera</taxon>
        <taxon>Cimicomorpha</taxon>
        <taxon>Reduviidae</taxon>
        <taxon>Harpactorinae</taxon>
        <taxon>Harpactorini</taxon>
        <taxon>Rhynocoris</taxon>
    </lineage>
</organism>
<dbReference type="GO" id="GO:0005737">
    <property type="term" value="C:cytoplasm"/>
    <property type="evidence" value="ECO:0007669"/>
    <property type="project" value="TreeGrafter"/>
</dbReference>
<dbReference type="Gene3D" id="1.20.58.1520">
    <property type="match status" value="1"/>
</dbReference>
<feature type="region of interest" description="Disordered" evidence="2">
    <location>
        <begin position="443"/>
        <end position="491"/>
    </location>
</feature>
<evidence type="ECO:0008006" key="5">
    <source>
        <dbReference type="Google" id="ProtNLM"/>
    </source>
</evidence>
<dbReference type="PANTHER" id="PTHR19321">
    <property type="entry name" value="PROTEIN REGULATOR OF CYTOKINESIS 1 PRC1-RELATED"/>
    <property type="match status" value="1"/>
</dbReference>
<dbReference type="PANTHER" id="PTHR19321:SF41">
    <property type="entry name" value="FASCETTO-RELATED"/>
    <property type="match status" value="1"/>
</dbReference>
<dbReference type="Pfam" id="PF03999">
    <property type="entry name" value="MAP65_ASE1"/>
    <property type="match status" value="1"/>
</dbReference>
<accession>A0AAW1DJP8</accession>
<name>A0AAW1DJP8_9HEMI</name>